<sequence>MSDAPNLHDSQCCSTLFPVQHRKDVFDLLSPHITTVTTYDTARNVVSSPTRFNYSRTSKWPASGEIL</sequence>
<comment type="caution">
    <text evidence="1">The sequence shown here is derived from an EMBL/GenBank/DDBJ whole genome shotgun (WGS) entry which is preliminary data.</text>
</comment>
<protein>
    <submittedName>
        <fullName evidence="1">Uncharacterized protein</fullName>
    </submittedName>
</protein>
<organism evidence="1 2">
    <name type="scientific">Penicillium frequentans</name>
    <dbReference type="NCBI Taxonomy" id="3151616"/>
    <lineage>
        <taxon>Eukaryota</taxon>
        <taxon>Fungi</taxon>
        <taxon>Dikarya</taxon>
        <taxon>Ascomycota</taxon>
        <taxon>Pezizomycotina</taxon>
        <taxon>Eurotiomycetes</taxon>
        <taxon>Eurotiomycetidae</taxon>
        <taxon>Eurotiales</taxon>
        <taxon>Aspergillaceae</taxon>
        <taxon>Penicillium</taxon>
    </lineage>
</organism>
<dbReference type="Proteomes" id="UP001220324">
    <property type="component" value="Unassembled WGS sequence"/>
</dbReference>
<accession>A0AAD6CWY3</accession>
<reference evidence="1 2" key="1">
    <citation type="journal article" date="2023" name="IMA Fungus">
        <title>Comparative genomic study of the Penicillium genus elucidates a diverse pangenome and 15 lateral gene transfer events.</title>
        <authorList>
            <person name="Petersen C."/>
            <person name="Sorensen T."/>
            <person name="Nielsen M.R."/>
            <person name="Sondergaard T.E."/>
            <person name="Sorensen J.L."/>
            <person name="Fitzpatrick D.A."/>
            <person name="Frisvad J.C."/>
            <person name="Nielsen K.L."/>
        </authorList>
    </citation>
    <scope>NUCLEOTIDE SEQUENCE [LARGE SCALE GENOMIC DNA]</scope>
    <source>
        <strain evidence="1 2">IBT 35679</strain>
    </source>
</reference>
<evidence type="ECO:0000313" key="2">
    <source>
        <dbReference type="Proteomes" id="UP001220324"/>
    </source>
</evidence>
<proteinExistence type="predicted"/>
<gene>
    <name evidence="1" type="ORF">N7494_006688</name>
</gene>
<keyword evidence="2" id="KW-1185">Reference proteome</keyword>
<evidence type="ECO:0000313" key="1">
    <source>
        <dbReference type="EMBL" id="KAJ5541612.1"/>
    </source>
</evidence>
<dbReference type="EMBL" id="JAQIZZ010000005">
    <property type="protein sequence ID" value="KAJ5541612.1"/>
    <property type="molecule type" value="Genomic_DNA"/>
</dbReference>
<name>A0AAD6CWY3_9EURO</name>
<dbReference type="AlphaFoldDB" id="A0AAD6CWY3"/>